<evidence type="ECO:0000313" key="2">
    <source>
        <dbReference type="Proteomes" id="UP000295509"/>
    </source>
</evidence>
<dbReference type="InterPro" id="IPR011004">
    <property type="entry name" value="Trimer_LpxA-like_sf"/>
</dbReference>
<dbReference type="OrthoDB" id="9803036at2"/>
<dbReference type="Gene3D" id="2.160.10.10">
    <property type="entry name" value="Hexapeptide repeat proteins"/>
    <property type="match status" value="1"/>
</dbReference>
<dbReference type="GO" id="GO:0016740">
    <property type="term" value="F:transferase activity"/>
    <property type="evidence" value="ECO:0007669"/>
    <property type="project" value="UniProtKB-KW"/>
</dbReference>
<dbReference type="Proteomes" id="UP000295509">
    <property type="component" value="Unassembled WGS sequence"/>
</dbReference>
<sequence>MRQIHPSAYVAPNAVIDGDVTIGAETVVSYGAVLVADGGRIVIGHNTVVMEQAVIRSSAHHDCVIGHHVMVGPHTHLAGCTVGDECFIATGASVFNGASLGKLSEVRINGVVHLRTRLPENSTVPIGWIAVGDPAQLFSPDRHDEIWAVQQQLDFPRNVFGVSRGGSSTDSPVKQITGKYGRYLLRTRNRRDD</sequence>
<dbReference type="CDD" id="cd04645">
    <property type="entry name" value="LbH_gamma_CA_like"/>
    <property type="match status" value="1"/>
</dbReference>
<keyword evidence="2" id="KW-1185">Reference proteome</keyword>
<comment type="caution">
    <text evidence="1">The sequence shown here is derived from an EMBL/GenBank/DDBJ whole genome shotgun (WGS) entry which is preliminary data.</text>
</comment>
<accession>A0A4R8LHK6</accession>
<dbReference type="InterPro" id="IPR050484">
    <property type="entry name" value="Transf_Hexapept/Carb_Anhydrase"/>
</dbReference>
<dbReference type="PANTHER" id="PTHR13061">
    <property type="entry name" value="DYNACTIN SUBUNIT P25"/>
    <property type="match status" value="1"/>
</dbReference>
<name>A0A4R8LHK6_9BURK</name>
<dbReference type="AlphaFoldDB" id="A0A4R8LHK6"/>
<organism evidence="1 2">
    <name type="scientific">Paraburkholderia rhizosphaerae</name>
    <dbReference type="NCBI Taxonomy" id="480658"/>
    <lineage>
        <taxon>Bacteria</taxon>
        <taxon>Pseudomonadati</taxon>
        <taxon>Pseudomonadota</taxon>
        <taxon>Betaproteobacteria</taxon>
        <taxon>Burkholderiales</taxon>
        <taxon>Burkholderiaceae</taxon>
        <taxon>Paraburkholderia</taxon>
    </lineage>
</organism>
<evidence type="ECO:0000313" key="1">
    <source>
        <dbReference type="EMBL" id="TDY42245.1"/>
    </source>
</evidence>
<proteinExistence type="predicted"/>
<dbReference type="Pfam" id="PF00132">
    <property type="entry name" value="Hexapep"/>
    <property type="match status" value="1"/>
</dbReference>
<keyword evidence="1" id="KW-0808">Transferase</keyword>
<dbReference type="RefSeq" id="WP_134195632.1">
    <property type="nucleotide sequence ID" value="NZ_JBHLUW010000032.1"/>
</dbReference>
<gene>
    <name evidence="1" type="ORF">BX592_12254</name>
</gene>
<dbReference type="InterPro" id="IPR001451">
    <property type="entry name" value="Hexapep"/>
</dbReference>
<reference evidence="1 2" key="1">
    <citation type="submission" date="2019-03" db="EMBL/GenBank/DDBJ databases">
        <title>Genomic Encyclopedia of Type Strains, Phase III (KMG-III): the genomes of soil and plant-associated and newly described type strains.</title>
        <authorList>
            <person name="Whitman W."/>
        </authorList>
    </citation>
    <scope>NUCLEOTIDE SEQUENCE [LARGE SCALE GENOMIC DNA]</scope>
    <source>
        <strain evidence="1 2">LMG 29544</strain>
    </source>
</reference>
<dbReference type="EMBL" id="SORE01000022">
    <property type="protein sequence ID" value="TDY42245.1"/>
    <property type="molecule type" value="Genomic_DNA"/>
</dbReference>
<dbReference type="SUPFAM" id="SSF51161">
    <property type="entry name" value="Trimeric LpxA-like enzymes"/>
    <property type="match status" value="1"/>
</dbReference>
<dbReference type="InterPro" id="IPR047324">
    <property type="entry name" value="LbH_gamma_CA-like"/>
</dbReference>
<dbReference type="PANTHER" id="PTHR13061:SF29">
    <property type="entry name" value="GAMMA CARBONIC ANHYDRASE-LIKE 1, MITOCHONDRIAL-RELATED"/>
    <property type="match status" value="1"/>
</dbReference>
<protein>
    <submittedName>
        <fullName evidence="1">Carbonic anhydrase/acetyltransferase-like protein (Isoleucine patch superfamily)</fullName>
    </submittedName>
</protein>